<organism evidence="2 3">
    <name type="scientific">Paenibacillus herberti</name>
    <dbReference type="NCBI Taxonomy" id="1619309"/>
    <lineage>
        <taxon>Bacteria</taxon>
        <taxon>Bacillati</taxon>
        <taxon>Bacillota</taxon>
        <taxon>Bacilli</taxon>
        <taxon>Bacillales</taxon>
        <taxon>Paenibacillaceae</taxon>
        <taxon>Paenibacillus</taxon>
    </lineage>
</organism>
<dbReference type="PANTHER" id="PTHR13887:SF41">
    <property type="entry name" value="THIOREDOXIN SUPERFAMILY PROTEIN"/>
    <property type="match status" value="1"/>
</dbReference>
<gene>
    <name evidence="2" type="ORF">CGZ75_14650</name>
</gene>
<dbReference type="Proteomes" id="UP000215145">
    <property type="component" value="Unassembled WGS sequence"/>
</dbReference>
<dbReference type="GO" id="GO:0016491">
    <property type="term" value="F:oxidoreductase activity"/>
    <property type="evidence" value="ECO:0007669"/>
    <property type="project" value="InterPro"/>
</dbReference>
<dbReference type="Pfam" id="PF01323">
    <property type="entry name" value="DSBA"/>
    <property type="match status" value="1"/>
</dbReference>
<accession>A0A229NW84</accession>
<dbReference type="CDD" id="cd03024">
    <property type="entry name" value="DsbA_FrnE"/>
    <property type="match status" value="1"/>
</dbReference>
<name>A0A229NW84_9BACL</name>
<proteinExistence type="predicted"/>
<dbReference type="InterPro" id="IPR036249">
    <property type="entry name" value="Thioredoxin-like_sf"/>
</dbReference>
<dbReference type="PANTHER" id="PTHR13887">
    <property type="entry name" value="GLUTATHIONE S-TRANSFERASE KAPPA"/>
    <property type="match status" value="1"/>
</dbReference>
<evidence type="ECO:0000313" key="2">
    <source>
        <dbReference type="EMBL" id="OXM14203.1"/>
    </source>
</evidence>
<dbReference type="AlphaFoldDB" id="A0A229NW84"/>
<protein>
    <submittedName>
        <fullName evidence="2">Disulfide bond formation protein DsbA</fullName>
    </submittedName>
</protein>
<comment type="caution">
    <text evidence="2">The sequence shown here is derived from an EMBL/GenBank/DDBJ whole genome shotgun (WGS) entry which is preliminary data.</text>
</comment>
<dbReference type="EMBL" id="NMUQ01000002">
    <property type="protein sequence ID" value="OXM14203.1"/>
    <property type="molecule type" value="Genomic_DNA"/>
</dbReference>
<evidence type="ECO:0000259" key="1">
    <source>
        <dbReference type="Pfam" id="PF01323"/>
    </source>
</evidence>
<reference evidence="2 3" key="1">
    <citation type="submission" date="2017-07" db="EMBL/GenBank/DDBJ databases">
        <title>Paenibacillus herberti R33 genome sequencing and assembly.</title>
        <authorList>
            <person name="Su W."/>
        </authorList>
    </citation>
    <scope>NUCLEOTIDE SEQUENCE [LARGE SCALE GENOMIC DNA]</scope>
    <source>
        <strain evidence="2 3">R33</strain>
    </source>
</reference>
<evidence type="ECO:0000313" key="3">
    <source>
        <dbReference type="Proteomes" id="UP000215145"/>
    </source>
</evidence>
<dbReference type="Gene3D" id="3.40.30.10">
    <property type="entry name" value="Glutaredoxin"/>
    <property type="match status" value="1"/>
</dbReference>
<dbReference type="InterPro" id="IPR001853">
    <property type="entry name" value="DSBA-like_thioredoxin_dom"/>
</dbReference>
<keyword evidence="3" id="KW-1185">Reference proteome</keyword>
<feature type="domain" description="DSBA-like thioredoxin" evidence="1">
    <location>
        <begin position="47"/>
        <end position="244"/>
    </location>
</feature>
<sequence>MKLGLASFILYKMNQRTNDEAERTHRNLRMVQASADGPKKEAGIMLIEVYHDLLCPWCRIGRRHLEIALREWQPLSGREAIVRYSPYLLHPDVPPEGLPFRSAMAARSGGQAALRRSLRHVNQDGQALGLTFRFERIAQLPSTRLAHQALSLTPAKEQAAFADELSRRYFEEGENIGELPIITEAGTAAGWNAQELLERLQHDDGRVEMEAQLELGRRIGLDGVPLFIFEGQYALSGAYPHPELLLLLKKLGQLLR</sequence>
<dbReference type="SUPFAM" id="SSF52833">
    <property type="entry name" value="Thioredoxin-like"/>
    <property type="match status" value="1"/>
</dbReference>